<evidence type="ECO:0000256" key="2">
    <source>
        <dbReference type="SAM" id="Phobius"/>
    </source>
</evidence>
<evidence type="ECO:0000313" key="4">
    <source>
        <dbReference type="Proteomes" id="UP000839526"/>
    </source>
</evidence>
<keyword evidence="2" id="KW-1133">Transmembrane helix</keyword>
<accession>A0A403SW43</accession>
<comment type="caution">
    <text evidence="3">The sequence shown here is derived from an EMBL/GenBank/DDBJ whole genome shotgun (WGS) entry which is preliminary data.</text>
</comment>
<proteinExistence type="predicted"/>
<name>A0A403SW43_SALER</name>
<dbReference type="EMBL" id="RWAH01000003">
    <property type="protein sequence ID" value="MMS75799.1"/>
    <property type="molecule type" value="Genomic_DNA"/>
</dbReference>
<reference evidence="3 4" key="1">
    <citation type="submission" date="2018-10" db="EMBL/GenBank/DDBJ databases">
        <authorList>
            <consortium name="PulseNet: The National Subtyping Network for Foodborne Disease Surveillance"/>
            <person name="Tarr C.L."/>
            <person name="Trees E."/>
            <person name="Katz L.S."/>
            <person name="Carleton-Romer H.A."/>
            <person name="Stroika S."/>
            <person name="Kucerova Z."/>
            <person name="Roache K.F."/>
            <person name="Sabol A.L."/>
            <person name="Besser J."/>
            <person name="Gerner-Smidt P."/>
        </authorList>
    </citation>
    <scope>NUCLEOTIDE SEQUENCE [LARGE SCALE GENOMIC DNA]</scope>
    <source>
        <strain evidence="3 4">PNUSAS052121</strain>
    </source>
</reference>
<feature type="compositionally biased region" description="Low complexity" evidence="1">
    <location>
        <begin position="176"/>
        <end position="191"/>
    </location>
</feature>
<feature type="transmembrane region" description="Helical" evidence="2">
    <location>
        <begin position="38"/>
        <end position="61"/>
    </location>
</feature>
<evidence type="ECO:0000256" key="1">
    <source>
        <dbReference type="SAM" id="MobiDB-lite"/>
    </source>
</evidence>
<dbReference type="AlphaFoldDB" id="A0A403SW43"/>
<keyword evidence="2" id="KW-0812">Transmembrane</keyword>
<protein>
    <submittedName>
        <fullName evidence="3">Uncharacterized protein</fullName>
    </submittedName>
</protein>
<sequence length="191" mass="20933">MKIDKKLNLVCSISRDDGSLIYVHTSPFPYEVVEEHCLMLGSLFTSFIAQVGGLGAARVAAMMLRKKIKKEQEVTGQGGPNIVDEIQRQTTVIFNDNGQWKSVPLDSAMKQGIISADEFREVEGEIVFFMVSSAIQKPELIKPTVGSVIGMFGGQLTLSTAMEWRGSLLTSKTDTDTPNQTTPQETSFIPS</sequence>
<organism evidence="3 4">
    <name type="scientific">Salmonella enterica</name>
    <name type="common">Salmonella choleraesuis</name>
    <dbReference type="NCBI Taxonomy" id="28901"/>
    <lineage>
        <taxon>Bacteria</taxon>
        <taxon>Pseudomonadati</taxon>
        <taxon>Pseudomonadota</taxon>
        <taxon>Gammaproteobacteria</taxon>
        <taxon>Enterobacterales</taxon>
        <taxon>Enterobacteriaceae</taxon>
        <taxon>Salmonella</taxon>
    </lineage>
</organism>
<feature type="region of interest" description="Disordered" evidence="1">
    <location>
        <begin position="169"/>
        <end position="191"/>
    </location>
</feature>
<keyword evidence="2" id="KW-0472">Membrane</keyword>
<dbReference type="Proteomes" id="UP000839526">
    <property type="component" value="Unassembled WGS sequence"/>
</dbReference>
<gene>
    <name evidence="3" type="ORF">D9O31_04060</name>
</gene>
<evidence type="ECO:0000313" key="3">
    <source>
        <dbReference type="EMBL" id="MMS75799.1"/>
    </source>
</evidence>